<dbReference type="RefSeq" id="WP_116418625.1">
    <property type="nucleotide sequence ID" value="NZ_NBXC01000017.1"/>
</dbReference>
<feature type="transmembrane region" description="Helical" evidence="7">
    <location>
        <begin position="112"/>
        <end position="133"/>
    </location>
</feature>
<dbReference type="PIRSF" id="PIRSF002808">
    <property type="entry name" value="Hexose_phosphate_transp"/>
    <property type="match status" value="1"/>
</dbReference>
<dbReference type="PROSITE" id="PS50850">
    <property type="entry name" value="MFS"/>
    <property type="match status" value="1"/>
</dbReference>
<feature type="transmembrane region" description="Helical" evidence="7">
    <location>
        <begin position="395"/>
        <end position="420"/>
    </location>
</feature>
<dbReference type="PANTHER" id="PTHR11662">
    <property type="entry name" value="SOLUTE CARRIER FAMILY 17"/>
    <property type="match status" value="1"/>
</dbReference>
<feature type="transmembrane region" description="Helical" evidence="7">
    <location>
        <begin position="426"/>
        <end position="449"/>
    </location>
</feature>
<dbReference type="Pfam" id="PF07690">
    <property type="entry name" value="MFS_1"/>
    <property type="match status" value="1"/>
</dbReference>
<dbReference type="CDD" id="cd17319">
    <property type="entry name" value="MFS_ExuT_GudP_like"/>
    <property type="match status" value="1"/>
</dbReference>
<keyword evidence="3 7" id="KW-0812">Transmembrane</keyword>
<reference evidence="9 10" key="1">
    <citation type="submission" date="2017-04" db="EMBL/GenBank/DDBJ databases">
        <title>Comparative genome analysis of Subtercola boreus.</title>
        <authorList>
            <person name="Cho Y.-J."/>
            <person name="Cho A."/>
            <person name="Kim O.-S."/>
            <person name="Lee J.-I."/>
        </authorList>
    </citation>
    <scope>NUCLEOTIDE SEQUENCE [LARGE SCALE GENOMIC DNA]</scope>
    <source>
        <strain evidence="9 10">P28004</strain>
    </source>
</reference>
<dbReference type="EMBL" id="NBXE01000022">
    <property type="protein sequence ID" value="RFA26863.1"/>
    <property type="molecule type" value="Genomic_DNA"/>
</dbReference>
<dbReference type="GO" id="GO:0022857">
    <property type="term" value="F:transmembrane transporter activity"/>
    <property type="evidence" value="ECO:0007669"/>
    <property type="project" value="InterPro"/>
</dbReference>
<evidence type="ECO:0000256" key="6">
    <source>
        <dbReference type="SAM" id="MobiDB-lite"/>
    </source>
</evidence>
<evidence type="ECO:0000256" key="3">
    <source>
        <dbReference type="ARBA" id="ARBA00022692"/>
    </source>
</evidence>
<feature type="transmembrane region" description="Helical" evidence="7">
    <location>
        <begin position="41"/>
        <end position="58"/>
    </location>
</feature>
<dbReference type="InterPro" id="IPR036259">
    <property type="entry name" value="MFS_trans_sf"/>
</dbReference>
<feature type="transmembrane region" description="Helical" evidence="7">
    <location>
        <begin position="263"/>
        <end position="282"/>
    </location>
</feature>
<dbReference type="InterPro" id="IPR050382">
    <property type="entry name" value="MFS_Na/Anion_cotransporter"/>
</dbReference>
<keyword evidence="5 7" id="KW-0472">Membrane</keyword>
<protein>
    <recommendedName>
        <fullName evidence="8">Major facilitator superfamily (MFS) profile domain-containing protein</fullName>
    </recommendedName>
</protein>
<evidence type="ECO:0000256" key="5">
    <source>
        <dbReference type="ARBA" id="ARBA00023136"/>
    </source>
</evidence>
<accession>A0A3E0W9T1</accession>
<feature type="compositionally biased region" description="Polar residues" evidence="6">
    <location>
        <begin position="1"/>
        <end position="24"/>
    </location>
</feature>
<dbReference type="OrthoDB" id="8596007at2"/>
<comment type="caution">
    <text evidence="9">The sequence shown here is derived from an EMBL/GenBank/DDBJ whole genome shotgun (WGS) entry which is preliminary data.</text>
</comment>
<dbReference type="SUPFAM" id="SSF103473">
    <property type="entry name" value="MFS general substrate transporter"/>
    <property type="match status" value="1"/>
</dbReference>
<evidence type="ECO:0000256" key="7">
    <source>
        <dbReference type="SAM" id="Phobius"/>
    </source>
</evidence>
<feature type="transmembrane region" description="Helical" evidence="7">
    <location>
        <begin position="361"/>
        <end position="383"/>
    </location>
</feature>
<evidence type="ECO:0000313" key="10">
    <source>
        <dbReference type="Proteomes" id="UP000257080"/>
    </source>
</evidence>
<feature type="domain" description="Major facilitator superfamily (MFS) profile" evidence="8">
    <location>
        <begin position="45"/>
        <end position="453"/>
    </location>
</feature>
<proteinExistence type="predicted"/>
<dbReference type="InterPro" id="IPR000849">
    <property type="entry name" value="Sugar_P_transporter"/>
</dbReference>
<dbReference type="Proteomes" id="UP000257080">
    <property type="component" value="Unassembled WGS sequence"/>
</dbReference>
<evidence type="ECO:0000313" key="9">
    <source>
        <dbReference type="EMBL" id="RFA26863.1"/>
    </source>
</evidence>
<evidence type="ECO:0000259" key="8">
    <source>
        <dbReference type="PROSITE" id="PS50850"/>
    </source>
</evidence>
<dbReference type="InterPro" id="IPR020846">
    <property type="entry name" value="MFS_dom"/>
</dbReference>
<keyword evidence="2" id="KW-1003">Cell membrane</keyword>
<feature type="transmembrane region" description="Helical" evidence="7">
    <location>
        <begin position="81"/>
        <end position="103"/>
    </location>
</feature>
<dbReference type="Gene3D" id="1.20.1250.20">
    <property type="entry name" value="MFS general substrate transporter like domains"/>
    <property type="match status" value="2"/>
</dbReference>
<feature type="transmembrane region" description="Helical" evidence="7">
    <location>
        <begin position="302"/>
        <end position="326"/>
    </location>
</feature>
<feature type="transmembrane region" description="Helical" evidence="7">
    <location>
        <begin position="338"/>
        <end position="355"/>
    </location>
</feature>
<dbReference type="PANTHER" id="PTHR11662:SF399">
    <property type="entry name" value="FI19708P1-RELATED"/>
    <property type="match status" value="1"/>
</dbReference>
<evidence type="ECO:0000256" key="1">
    <source>
        <dbReference type="ARBA" id="ARBA00004651"/>
    </source>
</evidence>
<feature type="region of interest" description="Disordered" evidence="6">
    <location>
        <begin position="1"/>
        <end position="28"/>
    </location>
</feature>
<gene>
    <name evidence="9" type="ORF">B7R25_08950</name>
</gene>
<dbReference type="AlphaFoldDB" id="A0A3E0W9T1"/>
<dbReference type="InterPro" id="IPR011701">
    <property type="entry name" value="MFS"/>
</dbReference>
<keyword evidence="4 7" id="KW-1133">Transmembrane helix</keyword>
<dbReference type="GO" id="GO:0005886">
    <property type="term" value="C:plasma membrane"/>
    <property type="evidence" value="ECO:0007669"/>
    <property type="project" value="UniProtKB-SubCell"/>
</dbReference>
<evidence type="ECO:0000256" key="4">
    <source>
        <dbReference type="ARBA" id="ARBA00022989"/>
    </source>
</evidence>
<sequence length="466" mass="50185">MSSRIPARSSTDQTAKARQPTQTRPRTDLDAAALARPKGNIRWVIIALAFLGTAIVYIDRANLSAAVPSIQQQFSLSNTEIGLILSGFFWTYAVAQLFAGWFVDKIGTRRGYALAAILWSIFTAATSLGRGFLSLLGLRLLLGIGEAPAYPSNVKAVREWMPKRERGLATAIFDSGSRVGTALSLPIVVLVISLTSWEFSFVITGILGVIWAAVWYAFYRKPQEHKMVSAEELAYIEAGQESEQDVAATRDRIRWVDLLRFRAVWGMMLGNFCIAFVIYWFVTWFPTYLITSRGFSLPSLGIFGSIPALFAVLLGWLGGYVADLLIRRGWSATRARKTCIIGGLAVSTCILLSLGTDSPAVAIALLSLSYGALTFANASVWLLPGELAPTVKHVGSLAGLMNFAGAVAGILVSIAVGALLDATGGSFTAPLVMTTAFLVLGIITFAFVIKKVEPLKLSEAASAARD</sequence>
<evidence type="ECO:0000256" key="2">
    <source>
        <dbReference type="ARBA" id="ARBA00022475"/>
    </source>
</evidence>
<organism evidence="9 10">
    <name type="scientific">Subtercola boreus</name>
    <dbReference type="NCBI Taxonomy" id="120213"/>
    <lineage>
        <taxon>Bacteria</taxon>
        <taxon>Bacillati</taxon>
        <taxon>Actinomycetota</taxon>
        <taxon>Actinomycetes</taxon>
        <taxon>Micrococcales</taxon>
        <taxon>Microbacteriaceae</taxon>
        <taxon>Subtercola</taxon>
    </lineage>
</organism>
<feature type="transmembrane region" description="Helical" evidence="7">
    <location>
        <begin position="199"/>
        <end position="219"/>
    </location>
</feature>
<comment type="subcellular location">
    <subcellularLocation>
        <location evidence="1">Cell membrane</location>
        <topology evidence="1">Multi-pass membrane protein</topology>
    </subcellularLocation>
</comment>
<name>A0A3E0W9T1_9MICO</name>